<keyword evidence="3" id="KW-0804">Transcription</keyword>
<accession>A0AAJ3H488</accession>
<feature type="domain" description="GntR C-terminal" evidence="4">
    <location>
        <begin position="9"/>
        <end position="42"/>
    </location>
</feature>
<comment type="caution">
    <text evidence="5">The sequence shown here is derived from an EMBL/GenBank/DDBJ whole genome shotgun (WGS) entry which is preliminary data.</text>
</comment>
<dbReference type="GO" id="GO:0003677">
    <property type="term" value="F:DNA binding"/>
    <property type="evidence" value="ECO:0007669"/>
    <property type="project" value="UniProtKB-KW"/>
</dbReference>
<dbReference type="Pfam" id="PF07729">
    <property type="entry name" value="FCD"/>
    <property type="match status" value="1"/>
</dbReference>
<evidence type="ECO:0000259" key="4">
    <source>
        <dbReference type="Pfam" id="PF07729"/>
    </source>
</evidence>
<dbReference type="SUPFAM" id="SSF48008">
    <property type="entry name" value="GntR ligand-binding domain-like"/>
    <property type="match status" value="1"/>
</dbReference>
<evidence type="ECO:0000313" key="6">
    <source>
        <dbReference type="Proteomes" id="UP000546584"/>
    </source>
</evidence>
<gene>
    <name evidence="5" type="ORF">HX826_13765</name>
</gene>
<name>A0AAJ3H488_9PSED</name>
<sequence>MAGSPSRSHRSLAEARQLPQIYEAIARQDSDAARAAMRLHLTNSRERLRHAHEEAEAQRG</sequence>
<dbReference type="RefSeq" id="WP_177026213.1">
    <property type="nucleotide sequence ID" value="NZ_JACAQR010000017.1"/>
</dbReference>
<keyword evidence="1" id="KW-0805">Transcription regulation</keyword>
<protein>
    <submittedName>
        <fullName evidence="5">FCD domain-containing protein</fullName>
    </submittedName>
</protein>
<keyword evidence="2" id="KW-0238">DNA-binding</keyword>
<dbReference type="InterPro" id="IPR008920">
    <property type="entry name" value="TF_FadR/GntR_C"/>
</dbReference>
<proteinExistence type="predicted"/>
<dbReference type="Proteomes" id="UP000546584">
    <property type="component" value="Unassembled WGS sequence"/>
</dbReference>
<reference evidence="5 6" key="1">
    <citation type="submission" date="2020-04" db="EMBL/GenBank/DDBJ databases">
        <title>Molecular characterization of pseudomonads from Agaricus bisporus reveal novel blotch 2 pathogens in Western Europe.</title>
        <authorList>
            <person name="Taparia T."/>
            <person name="Krijger M."/>
            <person name="Haynes E."/>
            <person name="Elpinstone J.G."/>
            <person name="Noble R."/>
            <person name="Van Der Wolf J."/>
        </authorList>
    </citation>
    <scope>NUCLEOTIDE SEQUENCE [LARGE SCALE GENOMIC DNA]</scope>
    <source>
        <strain evidence="5 6">IPO3753</strain>
    </source>
</reference>
<evidence type="ECO:0000256" key="1">
    <source>
        <dbReference type="ARBA" id="ARBA00023015"/>
    </source>
</evidence>
<dbReference type="Gene3D" id="1.20.120.530">
    <property type="entry name" value="GntR ligand-binding domain-like"/>
    <property type="match status" value="1"/>
</dbReference>
<dbReference type="EMBL" id="JACAQR010000017">
    <property type="protein sequence ID" value="NWD42934.1"/>
    <property type="molecule type" value="Genomic_DNA"/>
</dbReference>
<organism evidence="5 6">
    <name type="scientific">Pseudomonas yamanorum</name>
    <dbReference type="NCBI Taxonomy" id="515393"/>
    <lineage>
        <taxon>Bacteria</taxon>
        <taxon>Pseudomonadati</taxon>
        <taxon>Pseudomonadota</taxon>
        <taxon>Gammaproteobacteria</taxon>
        <taxon>Pseudomonadales</taxon>
        <taxon>Pseudomonadaceae</taxon>
        <taxon>Pseudomonas</taxon>
    </lineage>
</organism>
<evidence type="ECO:0000256" key="2">
    <source>
        <dbReference type="ARBA" id="ARBA00023125"/>
    </source>
</evidence>
<dbReference type="InterPro" id="IPR011711">
    <property type="entry name" value="GntR_C"/>
</dbReference>
<dbReference type="AlphaFoldDB" id="A0AAJ3H488"/>
<evidence type="ECO:0000313" key="5">
    <source>
        <dbReference type="EMBL" id="NWD42934.1"/>
    </source>
</evidence>
<evidence type="ECO:0000256" key="3">
    <source>
        <dbReference type="ARBA" id="ARBA00023163"/>
    </source>
</evidence>